<reference evidence="2" key="1">
    <citation type="journal article" date="2014" name="Int. J. Syst. Evol. Microbiol.">
        <title>Complete genome sequence of Corynebacterium casei LMG S-19264T (=DSM 44701T), isolated from a smear-ripened cheese.</title>
        <authorList>
            <consortium name="US DOE Joint Genome Institute (JGI-PGF)"/>
            <person name="Walter F."/>
            <person name="Albersmeier A."/>
            <person name="Kalinowski J."/>
            <person name="Ruckert C."/>
        </authorList>
    </citation>
    <scope>NUCLEOTIDE SEQUENCE</scope>
    <source>
        <strain evidence="2">CGMCC 4.5737</strain>
    </source>
</reference>
<reference evidence="2" key="2">
    <citation type="submission" date="2020-09" db="EMBL/GenBank/DDBJ databases">
        <authorList>
            <person name="Sun Q."/>
            <person name="Zhou Y."/>
        </authorList>
    </citation>
    <scope>NUCLEOTIDE SEQUENCE</scope>
    <source>
        <strain evidence="2">CGMCC 4.5737</strain>
    </source>
</reference>
<evidence type="ECO:0000313" key="3">
    <source>
        <dbReference type="Proteomes" id="UP000637578"/>
    </source>
</evidence>
<keyword evidence="3" id="KW-1185">Reference proteome</keyword>
<gene>
    <name evidence="2" type="ORF">GCM10012275_45880</name>
</gene>
<dbReference type="RefSeq" id="WP_189060482.1">
    <property type="nucleotide sequence ID" value="NZ_BMMK01000025.1"/>
</dbReference>
<organism evidence="2 3">
    <name type="scientific">Longimycelium tulufanense</name>
    <dbReference type="NCBI Taxonomy" id="907463"/>
    <lineage>
        <taxon>Bacteria</taxon>
        <taxon>Bacillati</taxon>
        <taxon>Actinomycetota</taxon>
        <taxon>Actinomycetes</taxon>
        <taxon>Pseudonocardiales</taxon>
        <taxon>Pseudonocardiaceae</taxon>
        <taxon>Longimycelium</taxon>
    </lineage>
</organism>
<evidence type="ECO:0000313" key="2">
    <source>
        <dbReference type="EMBL" id="GGM70308.1"/>
    </source>
</evidence>
<dbReference type="InterPro" id="IPR007138">
    <property type="entry name" value="ABM_dom"/>
</dbReference>
<dbReference type="Pfam" id="PF03992">
    <property type="entry name" value="ABM"/>
    <property type="match status" value="1"/>
</dbReference>
<sequence length="116" mass="12863">MVLTIVELLIRKGVEEEFLAAYSAAARHVLDAGCRSLRLIRSMSSPGRFLLIGEWESVADHTEVFYASDGFVRWRDAVAEYFAEPPHVEHAMQIQLSTADEVHVPDDETTTGSADG</sequence>
<name>A0A8J3FYA5_9PSEU</name>
<dbReference type="AlphaFoldDB" id="A0A8J3FYA5"/>
<protein>
    <recommendedName>
        <fullName evidence="1">ABM domain-containing protein</fullName>
    </recommendedName>
</protein>
<dbReference type="EMBL" id="BMMK01000025">
    <property type="protein sequence ID" value="GGM70308.1"/>
    <property type="molecule type" value="Genomic_DNA"/>
</dbReference>
<dbReference type="Proteomes" id="UP000637578">
    <property type="component" value="Unassembled WGS sequence"/>
</dbReference>
<accession>A0A8J3FYA5</accession>
<evidence type="ECO:0000259" key="1">
    <source>
        <dbReference type="Pfam" id="PF03992"/>
    </source>
</evidence>
<comment type="caution">
    <text evidence="2">The sequence shown here is derived from an EMBL/GenBank/DDBJ whole genome shotgun (WGS) entry which is preliminary data.</text>
</comment>
<dbReference type="Gene3D" id="3.30.70.100">
    <property type="match status" value="1"/>
</dbReference>
<dbReference type="SUPFAM" id="SSF54909">
    <property type="entry name" value="Dimeric alpha+beta barrel"/>
    <property type="match status" value="1"/>
</dbReference>
<dbReference type="InterPro" id="IPR011008">
    <property type="entry name" value="Dimeric_a/b-barrel"/>
</dbReference>
<proteinExistence type="predicted"/>
<feature type="domain" description="ABM" evidence="1">
    <location>
        <begin position="1"/>
        <end position="75"/>
    </location>
</feature>